<protein>
    <submittedName>
        <fullName evidence="2">Uncharacterized protein</fullName>
    </submittedName>
</protein>
<evidence type="ECO:0000313" key="2">
    <source>
        <dbReference type="EMBL" id="KKL46688.1"/>
    </source>
</evidence>
<accession>A0A0F9CBB4</accession>
<dbReference type="EMBL" id="LAZR01033938">
    <property type="protein sequence ID" value="KKL46688.1"/>
    <property type="molecule type" value="Genomic_DNA"/>
</dbReference>
<sequence length="155" mass="17209">MANHPAREFTQEINQDFLSRLQRPIVKRGAQRAGRARGRALARGLTGDPFESSAVGAAENETEQLLKDLEAEFAFRGAGLQREERLTGEGREFTTSERLGRQEFSSAERSKDRDLSREFGRFGEDDDDFLNQLIGGGSEFLGSAIAPGGIFRSKR</sequence>
<proteinExistence type="predicted"/>
<evidence type="ECO:0000256" key="1">
    <source>
        <dbReference type="SAM" id="MobiDB-lite"/>
    </source>
</evidence>
<feature type="compositionally biased region" description="Basic residues" evidence="1">
    <location>
        <begin position="28"/>
        <end position="40"/>
    </location>
</feature>
<dbReference type="AlphaFoldDB" id="A0A0F9CBB4"/>
<comment type="caution">
    <text evidence="2">The sequence shown here is derived from an EMBL/GenBank/DDBJ whole genome shotgun (WGS) entry which is preliminary data.</text>
</comment>
<organism evidence="2">
    <name type="scientific">marine sediment metagenome</name>
    <dbReference type="NCBI Taxonomy" id="412755"/>
    <lineage>
        <taxon>unclassified sequences</taxon>
        <taxon>metagenomes</taxon>
        <taxon>ecological metagenomes</taxon>
    </lineage>
</organism>
<name>A0A0F9CBB4_9ZZZZ</name>
<feature type="region of interest" description="Disordered" evidence="1">
    <location>
        <begin position="85"/>
        <end position="121"/>
    </location>
</feature>
<feature type="region of interest" description="Disordered" evidence="1">
    <location>
        <begin position="28"/>
        <end position="56"/>
    </location>
</feature>
<gene>
    <name evidence="2" type="ORF">LCGC14_2343060</name>
</gene>
<reference evidence="2" key="1">
    <citation type="journal article" date="2015" name="Nature">
        <title>Complex archaea that bridge the gap between prokaryotes and eukaryotes.</title>
        <authorList>
            <person name="Spang A."/>
            <person name="Saw J.H."/>
            <person name="Jorgensen S.L."/>
            <person name="Zaremba-Niedzwiedzka K."/>
            <person name="Martijn J."/>
            <person name="Lind A.E."/>
            <person name="van Eijk R."/>
            <person name="Schleper C."/>
            <person name="Guy L."/>
            <person name="Ettema T.J."/>
        </authorList>
    </citation>
    <scope>NUCLEOTIDE SEQUENCE</scope>
</reference>